<keyword evidence="6 8" id="KW-0472">Membrane</keyword>
<proteinExistence type="inferred from homology"/>
<dbReference type="InterPro" id="IPR024528">
    <property type="entry name" value="ThrE_2"/>
</dbReference>
<comment type="subcellular location">
    <subcellularLocation>
        <location evidence="1">Cell membrane</location>
        <topology evidence="1">Multi-pass membrane protein</topology>
    </subcellularLocation>
</comment>
<keyword evidence="4 8" id="KW-0812">Transmembrane</keyword>
<evidence type="ECO:0000256" key="1">
    <source>
        <dbReference type="ARBA" id="ARBA00004651"/>
    </source>
</evidence>
<evidence type="ECO:0000256" key="7">
    <source>
        <dbReference type="ARBA" id="ARBA00034125"/>
    </source>
</evidence>
<reference evidence="10 11" key="1">
    <citation type="submission" date="2020-04" db="EMBL/GenBank/DDBJ databases">
        <authorList>
            <person name="Doyle D.A."/>
        </authorList>
    </citation>
    <scope>NUCLEOTIDE SEQUENCE [LARGE SCALE GENOMIC DNA]</scope>
    <source>
        <strain evidence="10 11">P21</strain>
    </source>
</reference>
<dbReference type="Pfam" id="PF12821">
    <property type="entry name" value="ThrE_2"/>
    <property type="match status" value="1"/>
</dbReference>
<keyword evidence="11" id="KW-1185">Reference proteome</keyword>
<evidence type="ECO:0000256" key="8">
    <source>
        <dbReference type="SAM" id="Phobius"/>
    </source>
</evidence>
<name>A0A7Y0HPY4_9CLOT</name>
<organism evidence="10 11">
    <name type="scientific">Clostridium muellerianum</name>
    <dbReference type="NCBI Taxonomy" id="2716538"/>
    <lineage>
        <taxon>Bacteria</taxon>
        <taxon>Bacillati</taxon>
        <taxon>Bacillota</taxon>
        <taxon>Clostridia</taxon>
        <taxon>Eubacteriales</taxon>
        <taxon>Clostridiaceae</taxon>
        <taxon>Clostridium</taxon>
    </lineage>
</organism>
<dbReference type="Proteomes" id="UP000537131">
    <property type="component" value="Unassembled WGS sequence"/>
</dbReference>
<evidence type="ECO:0000256" key="3">
    <source>
        <dbReference type="ARBA" id="ARBA00022519"/>
    </source>
</evidence>
<evidence type="ECO:0000313" key="10">
    <source>
        <dbReference type="EMBL" id="NMM65564.1"/>
    </source>
</evidence>
<feature type="transmembrane region" description="Helical" evidence="8">
    <location>
        <begin position="6"/>
        <end position="21"/>
    </location>
</feature>
<dbReference type="RefSeq" id="WP_169300162.1">
    <property type="nucleotide sequence ID" value="NZ_JABBNI010000066.1"/>
</dbReference>
<dbReference type="GO" id="GO:0015744">
    <property type="term" value="P:succinate transport"/>
    <property type="evidence" value="ECO:0007669"/>
    <property type="project" value="TreeGrafter"/>
</dbReference>
<evidence type="ECO:0000256" key="2">
    <source>
        <dbReference type="ARBA" id="ARBA00022475"/>
    </source>
</evidence>
<feature type="transmembrane region" description="Helical" evidence="8">
    <location>
        <begin position="26"/>
        <end position="46"/>
    </location>
</feature>
<evidence type="ECO:0000256" key="5">
    <source>
        <dbReference type="ARBA" id="ARBA00022989"/>
    </source>
</evidence>
<evidence type="ECO:0000313" key="11">
    <source>
        <dbReference type="Proteomes" id="UP000537131"/>
    </source>
</evidence>
<dbReference type="InterPro" id="IPR050539">
    <property type="entry name" value="ThrE_Dicarb/AminoAcid_Exp"/>
</dbReference>
<evidence type="ECO:0000256" key="4">
    <source>
        <dbReference type="ARBA" id="ARBA00022692"/>
    </source>
</evidence>
<dbReference type="PANTHER" id="PTHR34390">
    <property type="entry name" value="UPF0442 PROTEIN YJJB-RELATED"/>
    <property type="match status" value="1"/>
</dbReference>
<gene>
    <name evidence="10" type="ORF">HBE96_23590</name>
</gene>
<feature type="domain" description="Threonine/Serine exporter ThrE" evidence="9">
    <location>
        <begin position="5"/>
        <end position="133"/>
    </location>
</feature>
<keyword evidence="5 8" id="KW-1133">Transmembrane helix</keyword>
<reference evidence="10 11" key="2">
    <citation type="submission" date="2020-06" db="EMBL/GenBank/DDBJ databases">
        <title>Complete Genome Sequence of Clostridium muelleri sp. nov. P21T, an Acid-Alcohol Producing Acetogen Isolated from Old Hay.</title>
        <authorList>
            <person name="Duncan K.E."/>
            <person name="Tanner R.S."/>
        </authorList>
    </citation>
    <scope>NUCLEOTIDE SEQUENCE [LARGE SCALE GENOMIC DNA]</scope>
    <source>
        <strain evidence="10 11">P21</strain>
    </source>
</reference>
<dbReference type="EMBL" id="JABBNI010000066">
    <property type="protein sequence ID" value="NMM65564.1"/>
    <property type="molecule type" value="Genomic_DNA"/>
</dbReference>
<dbReference type="AlphaFoldDB" id="A0A7Y0HPY4"/>
<comment type="similarity">
    <text evidence="7">Belongs to the ThrE exporter (TC 2.A.79) family.</text>
</comment>
<keyword evidence="2" id="KW-1003">Cell membrane</keyword>
<keyword evidence="3" id="KW-0997">Cell inner membrane</keyword>
<protein>
    <submittedName>
        <fullName evidence="10">Threonine/serine exporter</fullName>
    </submittedName>
</protein>
<comment type="caution">
    <text evidence="10">The sequence shown here is derived from an EMBL/GenBank/DDBJ whole genome shotgun (WGS) entry which is preliminary data.</text>
</comment>
<sequence length="156" mass="17050">MLLNTLYTLIATFCFGILSNIRGKKLIFASIGGGLSWLVYLTASSYMHLSNIFSFFAASVLSALYCEIMARVIKTPVTTFIIGAIIPLVPGAGMYNTMLQSVQGNMNDSLMLGLETLYIAGTIAVGVFFVSSIAKIFVLINKNKFFKTEKFNKTSN</sequence>
<dbReference type="GO" id="GO:0005886">
    <property type="term" value="C:plasma membrane"/>
    <property type="evidence" value="ECO:0007669"/>
    <property type="project" value="UniProtKB-SubCell"/>
</dbReference>
<evidence type="ECO:0000256" key="6">
    <source>
        <dbReference type="ARBA" id="ARBA00023136"/>
    </source>
</evidence>
<dbReference type="PANTHER" id="PTHR34390:SF1">
    <property type="entry name" value="SUCCINATE TRANSPORTER SUBUNIT YJJB-RELATED"/>
    <property type="match status" value="1"/>
</dbReference>
<evidence type="ECO:0000259" key="9">
    <source>
        <dbReference type="Pfam" id="PF12821"/>
    </source>
</evidence>
<feature type="transmembrane region" description="Helical" evidence="8">
    <location>
        <begin position="77"/>
        <end position="97"/>
    </location>
</feature>
<feature type="transmembrane region" description="Helical" evidence="8">
    <location>
        <begin position="117"/>
        <end position="140"/>
    </location>
</feature>
<feature type="transmembrane region" description="Helical" evidence="8">
    <location>
        <begin position="52"/>
        <end position="70"/>
    </location>
</feature>
<accession>A0A7Y0HPY4</accession>